<organism evidence="1 2">
    <name type="scientific">Eumeta variegata</name>
    <name type="common">Bagworm moth</name>
    <name type="synonym">Eumeta japonica</name>
    <dbReference type="NCBI Taxonomy" id="151549"/>
    <lineage>
        <taxon>Eukaryota</taxon>
        <taxon>Metazoa</taxon>
        <taxon>Ecdysozoa</taxon>
        <taxon>Arthropoda</taxon>
        <taxon>Hexapoda</taxon>
        <taxon>Insecta</taxon>
        <taxon>Pterygota</taxon>
        <taxon>Neoptera</taxon>
        <taxon>Endopterygota</taxon>
        <taxon>Lepidoptera</taxon>
        <taxon>Glossata</taxon>
        <taxon>Ditrysia</taxon>
        <taxon>Tineoidea</taxon>
        <taxon>Psychidae</taxon>
        <taxon>Oiketicinae</taxon>
        <taxon>Eumeta</taxon>
    </lineage>
</organism>
<accession>A0A4C1VRC9</accession>
<reference evidence="1 2" key="1">
    <citation type="journal article" date="2019" name="Commun. Biol.">
        <title>The bagworm genome reveals a unique fibroin gene that provides high tensile strength.</title>
        <authorList>
            <person name="Kono N."/>
            <person name="Nakamura H."/>
            <person name="Ohtoshi R."/>
            <person name="Tomita M."/>
            <person name="Numata K."/>
            <person name="Arakawa K."/>
        </authorList>
    </citation>
    <scope>NUCLEOTIDE SEQUENCE [LARGE SCALE GENOMIC DNA]</scope>
</reference>
<comment type="caution">
    <text evidence="1">The sequence shown here is derived from an EMBL/GenBank/DDBJ whole genome shotgun (WGS) entry which is preliminary data.</text>
</comment>
<evidence type="ECO:0000313" key="1">
    <source>
        <dbReference type="EMBL" id="GBP41243.1"/>
    </source>
</evidence>
<protein>
    <submittedName>
        <fullName evidence="1">Uncharacterized protein</fullName>
    </submittedName>
</protein>
<proteinExistence type="predicted"/>
<dbReference type="AlphaFoldDB" id="A0A4C1VRC9"/>
<gene>
    <name evidence="1" type="ORF">EVAR_30681_1</name>
</gene>
<dbReference type="EMBL" id="BGZK01000395">
    <property type="protein sequence ID" value="GBP41243.1"/>
    <property type="molecule type" value="Genomic_DNA"/>
</dbReference>
<sequence>MAGPELTVLARVHDVPQSLYGSAFPRQPPELGFTRLERSVMKLPTDASLANSVEYHPCDALYVLCIA</sequence>
<name>A0A4C1VRC9_EUMVA</name>
<evidence type="ECO:0000313" key="2">
    <source>
        <dbReference type="Proteomes" id="UP000299102"/>
    </source>
</evidence>
<dbReference type="Proteomes" id="UP000299102">
    <property type="component" value="Unassembled WGS sequence"/>
</dbReference>
<keyword evidence="2" id="KW-1185">Reference proteome</keyword>